<keyword evidence="1 4" id="KW-0732">Signal</keyword>
<dbReference type="GO" id="GO:0009279">
    <property type="term" value="C:cell outer membrane"/>
    <property type="evidence" value="ECO:0007669"/>
    <property type="project" value="UniProtKB-SubCell"/>
</dbReference>
<dbReference type="InterPro" id="IPR005653">
    <property type="entry name" value="OstA-like_N"/>
</dbReference>
<evidence type="ECO:0000313" key="7">
    <source>
        <dbReference type="EMBL" id="AJI52689.1"/>
    </source>
</evidence>
<dbReference type="STRING" id="28110.KU46_1098"/>
<sequence length="874" mass="99055" precursor="true">MLKGIHRYLLVCFGTVAFTVQAYAARIISKNPIKEDWKCEIVDGQWSCKRAEKPKNVFDKEISAAEKEKALADDLAWVKKPETFVGGYYSNDSQFTQALCASKKTDLSYENSEFDNDGTLIASGNVQVLQCDQELYGNNAIVNLTSDNSAIRSMVMTGDVIAKQPSTGIVIRTKELDSDMINGTYSTGEAYFRLARETPDTRIYNKDNFTGYLRGYAKTLKKEEDGNIMLSDGYITSGGPYDNAWKITGSDIDIDTNTEMAYVKNGFFKIDDVPVMYIPYFSHPINDKRKSGFLFPGFVQNSNSGIGVSVPYYFNLAPNYDFLLNNVIWSERGIMENGTFRYMTKYFEGQFEGSLVPWDFKEGRMRGAFDITTTGKYSLGDAGALSTNLIYEYVSDENYYNDFSSGNVDLVTKTLLTREFDINYGYKQYVTAGITVLDYGVVNPAIDLANIPYAKLPEVKFNVTSDGYTPDYVTLSADTLNTYYYKSPWAINPAVGPEKGTNVSGFRSYEAPKIKGNFNNEWGYLNPSLEVPIRYYQLDRKASDTIKFDNSTVTSVLPIFNIDAAAYFDRDYTTDSGSYTQTIKPRLFYTYIPYQNQTDIPIFDTSMQNEQYMQMFQVNRFTGYDRINNANQLTYALETYTTSKDDGSTLASAKVGQMAYFEDRKVNLCQGDAKCPYPGMEDQYANDMFSPIMSSFEFQVIKNIYLSAQINYRLQTSKFDYQVYQLSYKDENENIFNISYNSIENNWNSITQEQINTGQTPKPQETITLSTLLNITDHWGVTALWNYNFKEQKISNVFAGLQYNAKSWALRAMWQATAYTNENPNDPNALANLTSTYMLEFELKGLGGVGDTSNLSSRLQQINGYKVGQWGEGI</sequence>
<proteinExistence type="inferred from homology"/>
<evidence type="ECO:0000256" key="4">
    <source>
        <dbReference type="HAMAP-Rule" id="MF_01411"/>
    </source>
</evidence>
<dbReference type="RefSeq" id="WP_044525797.1">
    <property type="nucleotide sequence ID" value="NZ_CP009440.1"/>
</dbReference>
<dbReference type="EMBL" id="CP009440">
    <property type="protein sequence ID" value="AJI52689.1"/>
    <property type="molecule type" value="Genomic_DNA"/>
</dbReference>
<dbReference type="AlphaFoldDB" id="A0A0B6CQD6"/>
<comment type="caution">
    <text evidence="4">Lacks conserved residue(s) required for the propagation of feature annotation.</text>
</comment>
<evidence type="ECO:0000259" key="5">
    <source>
        <dbReference type="Pfam" id="PF03968"/>
    </source>
</evidence>
<dbReference type="GO" id="GO:0043165">
    <property type="term" value="P:Gram-negative-bacterium-type cell outer membrane assembly"/>
    <property type="evidence" value="ECO:0007669"/>
    <property type="project" value="UniProtKB-UniRule"/>
</dbReference>
<dbReference type="HAMAP" id="MF_01411">
    <property type="entry name" value="LPS_assembly_LptD"/>
    <property type="match status" value="1"/>
</dbReference>
<comment type="subunit">
    <text evidence="4">Component of the lipopolysaccharide transport and assembly complex. Interacts with LptE and LptA.</text>
</comment>
<evidence type="ECO:0000256" key="3">
    <source>
        <dbReference type="ARBA" id="ARBA00023237"/>
    </source>
</evidence>
<feature type="domain" description="Organic solvent tolerance-like N-terminal" evidence="5">
    <location>
        <begin position="115"/>
        <end position="259"/>
    </location>
</feature>
<evidence type="ECO:0000256" key="2">
    <source>
        <dbReference type="ARBA" id="ARBA00023136"/>
    </source>
</evidence>
<comment type="function">
    <text evidence="4">Together with LptE, is involved in the assembly of lipopolysaccharide (LPS) at the surface of the outer membrane.</text>
</comment>
<dbReference type="InterPro" id="IPR007543">
    <property type="entry name" value="LptD_C"/>
</dbReference>
<dbReference type="KEGG" id="fpz:LA55_566"/>
<name>A0A0B6CQD6_9GAMM</name>
<comment type="subcellular location">
    <subcellularLocation>
        <location evidence="4">Cell outer membrane</location>
    </subcellularLocation>
</comment>
<dbReference type="Pfam" id="PF04453">
    <property type="entry name" value="LptD"/>
    <property type="match status" value="1"/>
</dbReference>
<dbReference type="InterPro" id="IPR020889">
    <property type="entry name" value="LipoPS_assembly_LptD"/>
</dbReference>
<dbReference type="PANTHER" id="PTHR30189:SF1">
    <property type="entry name" value="LPS-ASSEMBLY PROTEIN LPTD"/>
    <property type="match status" value="1"/>
</dbReference>
<dbReference type="PANTHER" id="PTHR30189">
    <property type="entry name" value="LPS-ASSEMBLY PROTEIN"/>
    <property type="match status" value="1"/>
</dbReference>
<gene>
    <name evidence="4" type="primary">lptD</name>
    <name evidence="7" type="ORF">LA55_566</name>
</gene>
<dbReference type="OrthoDB" id="9760225at2"/>
<evidence type="ECO:0000259" key="6">
    <source>
        <dbReference type="Pfam" id="PF04453"/>
    </source>
</evidence>
<dbReference type="Proteomes" id="UP000031830">
    <property type="component" value="Chromosome"/>
</dbReference>
<evidence type="ECO:0000256" key="1">
    <source>
        <dbReference type="ARBA" id="ARBA00022729"/>
    </source>
</evidence>
<reference evidence="7 8" key="1">
    <citation type="journal article" date="2015" name="Genome Announc.">
        <title>Genome sequencing of 18 francisella strains to aid in assay development and testing.</title>
        <authorList>
            <person name="Johnson S.L."/>
            <person name="Daligault H.E."/>
            <person name="Davenport K.W."/>
            <person name="Coyne S.R."/>
            <person name="Frey K.G."/>
            <person name="Koroleva G.I."/>
            <person name="Broomall S.M."/>
            <person name="Bishop-Lilly K.A."/>
            <person name="Bruce D.C."/>
            <person name="Chertkov O."/>
            <person name="Freitas T."/>
            <person name="Jaissle J."/>
            <person name="Ladner J.T."/>
            <person name="Rosenzweig C.N."/>
            <person name="Gibbons H.S."/>
            <person name="Palacios G.F."/>
            <person name="Redden C.L."/>
            <person name="Xu Y."/>
            <person name="Minogue T.D."/>
            <person name="Chain P.S."/>
        </authorList>
    </citation>
    <scope>NUCLEOTIDE SEQUENCE [LARGE SCALE GENOMIC DNA]</scope>
    <source>
        <strain evidence="7 8">GA01-2794</strain>
    </source>
</reference>
<feature type="signal peptide" evidence="4">
    <location>
        <begin position="1"/>
        <end position="24"/>
    </location>
</feature>
<dbReference type="InterPro" id="IPR050218">
    <property type="entry name" value="LptD"/>
</dbReference>
<feature type="domain" description="LptD C-terminal" evidence="6">
    <location>
        <begin position="384"/>
        <end position="779"/>
    </location>
</feature>
<feature type="chain" id="PRO_5008984900" description="LPS-assembly protein LptD" evidence="4">
    <location>
        <begin position="25"/>
        <end position="874"/>
    </location>
</feature>
<keyword evidence="2 4" id="KW-0472">Membrane</keyword>
<protein>
    <recommendedName>
        <fullName evidence="4">LPS-assembly protein LptD</fullName>
    </recommendedName>
</protein>
<dbReference type="GO" id="GO:1990351">
    <property type="term" value="C:transporter complex"/>
    <property type="evidence" value="ECO:0007669"/>
    <property type="project" value="TreeGrafter"/>
</dbReference>
<dbReference type="GO" id="GO:0015920">
    <property type="term" value="P:lipopolysaccharide transport"/>
    <property type="evidence" value="ECO:0007669"/>
    <property type="project" value="InterPro"/>
</dbReference>
<comment type="similarity">
    <text evidence="4">Belongs to the LptD family.</text>
</comment>
<accession>A0A0B6CQD6</accession>
<dbReference type="Pfam" id="PF03968">
    <property type="entry name" value="LptD_N"/>
    <property type="match status" value="1"/>
</dbReference>
<keyword evidence="3 4" id="KW-0998">Cell outer membrane</keyword>
<evidence type="ECO:0000313" key="8">
    <source>
        <dbReference type="Proteomes" id="UP000031830"/>
    </source>
</evidence>
<organism evidence="7 8">
    <name type="scientific">Francisella philomiragia</name>
    <dbReference type="NCBI Taxonomy" id="28110"/>
    <lineage>
        <taxon>Bacteria</taxon>
        <taxon>Pseudomonadati</taxon>
        <taxon>Pseudomonadota</taxon>
        <taxon>Gammaproteobacteria</taxon>
        <taxon>Thiotrichales</taxon>
        <taxon>Francisellaceae</taxon>
        <taxon>Francisella</taxon>
    </lineage>
</organism>